<keyword evidence="6" id="KW-0408">Iron</keyword>
<sequence>MLFIETNITAGSYLLILGGGALLCYVISSVIAWRRLREFNGPFLGSFSYLWIMRACASGSMGVRFAAATAQYGSGPSSTVRIGPNELITSDPEVIRRTSAARSKYTRSNWYRLNSLDDRSDAMFNTCDTATHDRLKAQTAAGYTGKDNPHLEAEIDFVVGQMVEKIRTKYAARDHKERSRMPMFDIATMAQYFTLDSIARVAFGQEFGLVCQEKDIYGHIDMLYEVAPASVFVSGVPYLRAIMGSNLVLTVAGPKPTDKRGLGRIMRIGHEIVRKRWASDAKDKEDMLGSFIRHGLTKRECENESLFQIVAGSDTTATAIRVAMLYLMATPLAYRALQAEIDQGIRSGKISKPITNAQALELPYLQAVIYEALRLHPPFTGLPFKVVPPEGDTIDGKHVPGGTLIAPVFWATGRHTGVFGADAEIFRPERWLEDGESGSDAKERIAEMRRVAELVFGYGRWGCAGKMLAYMELNKVLVELLRHFDFQLVYPFQPWKSANYNLFLQKEMWVSVLSREAAAAE</sequence>
<evidence type="ECO:0000313" key="10">
    <source>
        <dbReference type="Proteomes" id="UP001628179"/>
    </source>
</evidence>
<keyword evidence="8" id="KW-0472">Membrane</keyword>
<dbReference type="PRINTS" id="PR00385">
    <property type="entry name" value="P450"/>
</dbReference>
<keyword evidence="10" id="KW-1185">Reference proteome</keyword>
<dbReference type="PRINTS" id="PR00463">
    <property type="entry name" value="EP450I"/>
</dbReference>
<evidence type="ECO:0000256" key="3">
    <source>
        <dbReference type="ARBA" id="ARBA00022617"/>
    </source>
</evidence>
<dbReference type="RefSeq" id="XP_070914250.1">
    <property type="nucleotide sequence ID" value="XM_071058149.1"/>
</dbReference>
<name>A0ABQ0G419_9PEZI</name>
<dbReference type="Pfam" id="PF00067">
    <property type="entry name" value="p450"/>
    <property type="match status" value="1"/>
</dbReference>
<dbReference type="GeneID" id="98173472"/>
<dbReference type="PANTHER" id="PTHR24305">
    <property type="entry name" value="CYTOCHROME P450"/>
    <property type="match status" value="1"/>
</dbReference>
<reference evidence="9 10" key="1">
    <citation type="submission" date="2024-09" db="EMBL/GenBank/DDBJ databases">
        <title>Itraconazole resistance in Madurella fahalii resulting from another homologue of gene encoding cytochrome P450 14-alpha sterol demethylase (CYP51).</title>
        <authorList>
            <person name="Yoshioka I."/>
            <person name="Fahal A.H."/>
            <person name="Kaneko S."/>
            <person name="Yaguchi T."/>
        </authorList>
    </citation>
    <scope>NUCLEOTIDE SEQUENCE [LARGE SCALE GENOMIC DNA]</scope>
    <source>
        <strain evidence="9 10">IFM 68171</strain>
    </source>
</reference>
<evidence type="ECO:0000256" key="2">
    <source>
        <dbReference type="ARBA" id="ARBA00010617"/>
    </source>
</evidence>
<dbReference type="EMBL" id="BAAFSV010000001">
    <property type="protein sequence ID" value="GAB1312517.1"/>
    <property type="molecule type" value="Genomic_DNA"/>
</dbReference>
<dbReference type="PANTHER" id="PTHR24305:SF77">
    <property type="entry name" value="CYTOCHROME P450 MONOOXYGENASE"/>
    <property type="match status" value="1"/>
</dbReference>
<evidence type="ECO:0000256" key="4">
    <source>
        <dbReference type="ARBA" id="ARBA00022723"/>
    </source>
</evidence>
<protein>
    <recommendedName>
        <fullName evidence="11">Pisatin demethylase</fullName>
    </recommendedName>
</protein>
<dbReference type="InterPro" id="IPR002401">
    <property type="entry name" value="Cyt_P450_E_grp-I"/>
</dbReference>
<evidence type="ECO:0000256" key="1">
    <source>
        <dbReference type="ARBA" id="ARBA00001971"/>
    </source>
</evidence>
<evidence type="ECO:0000256" key="6">
    <source>
        <dbReference type="ARBA" id="ARBA00023004"/>
    </source>
</evidence>
<evidence type="ECO:0000313" key="9">
    <source>
        <dbReference type="EMBL" id="GAB1312517.1"/>
    </source>
</evidence>
<keyword evidence="4" id="KW-0479">Metal-binding</keyword>
<keyword evidence="5" id="KW-0560">Oxidoreductase</keyword>
<dbReference type="Proteomes" id="UP001628179">
    <property type="component" value="Unassembled WGS sequence"/>
</dbReference>
<dbReference type="CDD" id="cd11060">
    <property type="entry name" value="CYP57A1-like"/>
    <property type="match status" value="1"/>
</dbReference>
<feature type="transmembrane region" description="Helical" evidence="8">
    <location>
        <begin position="12"/>
        <end position="33"/>
    </location>
</feature>
<evidence type="ECO:0000256" key="7">
    <source>
        <dbReference type="ARBA" id="ARBA00023033"/>
    </source>
</evidence>
<comment type="cofactor">
    <cofactor evidence="1">
        <name>heme</name>
        <dbReference type="ChEBI" id="CHEBI:30413"/>
    </cofactor>
</comment>
<dbReference type="InterPro" id="IPR001128">
    <property type="entry name" value="Cyt_P450"/>
</dbReference>
<dbReference type="InterPro" id="IPR036396">
    <property type="entry name" value="Cyt_P450_sf"/>
</dbReference>
<keyword evidence="7" id="KW-0503">Monooxygenase</keyword>
<dbReference type="SUPFAM" id="SSF48264">
    <property type="entry name" value="Cytochrome P450"/>
    <property type="match status" value="1"/>
</dbReference>
<evidence type="ECO:0000256" key="5">
    <source>
        <dbReference type="ARBA" id="ARBA00023002"/>
    </source>
</evidence>
<evidence type="ECO:0008006" key="11">
    <source>
        <dbReference type="Google" id="ProtNLM"/>
    </source>
</evidence>
<keyword evidence="3" id="KW-0349">Heme</keyword>
<gene>
    <name evidence="9" type="ORF">MFIFM68171_02727</name>
</gene>
<comment type="caution">
    <text evidence="9">The sequence shown here is derived from an EMBL/GenBank/DDBJ whole genome shotgun (WGS) entry which is preliminary data.</text>
</comment>
<organism evidence="9 10">
    <name type="scientific">Madurella fahalii</name>
    <dbReference type="NCBI Taxonomy" id="1157608"/>
    <lineage>
        <taxon>Eukaryota</taxon>
        <taxon>Fungi</taxon>
        <taxon>Dikarya</taxon>
        <taxon>Ascomycota</taxon>
        <taxon>Pezizomycotina</taxon>
        <taxon>Sordariomycetes</taxon>
        <taxon>Sordariomycetidae</taxon>
        <taxon>Sordariales</taxon>
        <taxon>Sordariales incertae sedis</taxon>
        <taxon>Madurella</taxon>
    </lineage>
</organism>
<dbReference type="Gene3D" id="1.10.630.10">
    <property type="entry name" value="Cytochrome P450"/>
    <property type="match status" value="1"/>
</dbReference>
<evidence type="ECO:0000256" key="8">
    <source>
        <dbReference type="SAM" id="Phobius"/>
    </source>
</evidence>
<dbReference type="InterPro" id="IPR050121">
    <property type="entry name" value="Cytochrome_P450_monoxygenase"/>
</dbReference>
<keyword evidence="8" id="KW-1133">Transmembrane helix</keyword>
<proteinExistence type="inferred from homology"/>
<comment type="similarity">
    <text evidence="2">Belongs to the cytochrome P450 family.</text>
</comment>
<keyword evidence="8" id="KW-0812">Transmembrane</keyword>
<accession>A0ABQ0G419</accession>